<evidence type="ECO:0000313" key="8">
    <source>
        <dbReference type="Proteomes" id="UP001497600"/>
    </source>
</evidence>
<feature type="transmembrane region" description="Helical" evidence="6">
    <location>
        <begin position="399"/>
        <end position="424"/>
    </location>
</feature>
<feature type="region of interest" description="Disordered" evidence="5">
    <location>
        <begin position="189"/>
        <end position="208"/>
    </location>
</feature>
<organism evidence="7 8">
    <name type="scientific">[Candida] anglica</name>
    <dbReference type="NCBI Taxonomy" id="148631"/>
    <lineage>
        <taxon>Eukaryota</taxon>
        <taxon>Fungi</taxon>
        <taxon>Dikarya</taxon>
        <taxon>Ascomycota</taxon>
        <taxon>Saccharomycotina</taxon>
        <taxon>Pichiomycetes</taxon>
        <taxon>Debaryomycetaceae</taxon>
        <taxon>Kurtzmaniella</taxon>
    </lineage>
</organism>
<feature type="transmembrane region" description="Helical" evidence="6">
    <location>
        <begin position="103"/>
        <end position="126"/>
    </location>
</feature>
<evidence type="ECO:0000256" key="6">
    <source>
        <dbReference type="SAM" id="Phobius"/>
    </source>
</evidence>
<dbReference type="PANTHER" id="PTHR11040">
    <property type="entry name" value="ZINC/IRON TRANSPORTER"/>
    <property type="match status" value="1"/>
</dbReference>
<evidence type="ECO:0000256" key="1">
    <source>
        <dbReference type="ARBA" id="ARBA00004141"/>
    </source>
</evidence>
<keyword evidence="8" id="KW-1185">Reference proteome</keyword>
<evidence type="ECO:0000256" key="3">
    <source>
        <dbReference type="ARBA" id="ARBA00022989"/>
    </source>
</evidence>
<evidence type="ECO:0000256" key="2">
    <source>
        <dbReference type="ARBA" id="ARBA00022692"/>
    </source>
</evidence>
<feature type="compositionally biased region" description="Basic and acidic residues" evidence="5">
    <location>
        <begin position="168"/>
        <end position="178"/>
    </location>
</feature>
<feature type="transmembrane region" description="Helical" evidence="6">
    <location>
        <begin position="366"/>
        <end position="387"/>
    </location>
</feature>
<gene>
    <name evidence="7" type="primary">ZRT3</name>
    <name evidence="7" type="ORF">CAAN4_D09208</name>
</gene>
<evidence type="ECO:0000256" key="5">
    <source>
        <dbReference type="SAM" id="MobiDB-lite"/>
    </source>
</evidence>
<reference evidence="7 8" key="1">
    <citation type="submission" date="2024-01" db="EMBL/GenBank/DDBJ databases">
        <authorList>
            <consortium name="Genoscope - CEA"/>
            <person name="William W."/>
        </authorList>
    </citation>
    <scope>NUCLEOTIDE SEQUENCE [LARGE SCALE GENOMIC DNA]</scope>
    <source>
        <strain evidence="7 8">29B2s-10</strain>
    </source>
</reference>
<keyword evidence="2 6" id="KW-0812">Transmembrane</keyword>
<sequence length="496" mass="54939">MFDLSSLNQGWFFTLLSTCLCVLGCFIIYVDDLYHFLLPSFVTKRYTFVLRDNYAFMNAALSFSSGCLLFTALYRLLPEGESYLEKSNPEVGDFKRSPQRLMLYLFISYTLGMAICGTMNVMLHLLTSESVVHCSHSGGHGSDDSLKDIHDHAHDHEHTHHGNHTQHSHVDRGEAAHRHDGHVQNEAITHSHSHSHGHQHSSSSEFTTSSGKIAVDDIDIYQPSIHSQPDEVTPLIPTLKKSKSLLHYFSAKDEVGECKGYTSPDVYLFTNSKVDDGSIQSCPIDMNLININSTISTSIFPSHTEAEDLERHAHHTDDHHHHVSTPISHLLLIGIETTLAITLHKLPEGFITYITSETNKTLGVQIFLSLMLHNFTEGFSMCLPLYYSMAVSSPNYAKLKAVAISATLGGLSQPLGALVGYVFLSYNKKEDIDLLQLNFIFGITMAVTSGFLTVVGLSMFSSAIAFNRGSSNFVMSWCLVGMCLIGFSGVLTAKLQ</sequence>
<keyword evidence="3 6" id="KW-1133">Transmembrane helix</keyword>
<feature type="region of interest" description="Disordered" evidence="5">
    <location>
        <begin position="155"/>
        <end position="178"/>
    </location>
</feature>
<name>A0ABP0EB17_9ASCO</name>
<dbReference type="PANTHER" id="PTHR11040:SF210">
    <property type="entry name" value="ZINC-REGULATED TRANSPORTER 3"/>
    <property type="match status" value="1"/>
</dbReference>
<dbReference type="Proteomes" id="UP001497600">
    <property type="component" value="Chromosome D"/>
</dbReference>
<evidence type="ECO:0000313" key="7">
    <source>
        <dbReference type="EMBL" id="CAK7904397.1"/>
    </source>
</evidence>
<accession>A0ABP0EB17</accession>
<feature type="transmembrane region" description="Helical" evidence="6">
    <location>
        <begin position="12"/>
        <end position="30"/>
    </location>
</feature>
<dbReference type="InterPro" id="IPR003689">
    <property type="entry name" value="ZIP"/>
</dbReference>
<proteinExistence type="predicted"/>
<comment type="subcellular location">
    <subcellularLocation>
        <location evidence="1">Membrane</location>
        <topology evidence="1">Multi-pass membrane protein</topology>
    </subcellularLocation>
</comment>
<keyword evidence="4 6" id="KW-0472">Membrane</keyword>
<protein>
    <submittedName>
        <fullName evidence="7">Zinc-regulated transporter 3</fullName>
    </submittedName>
</protein>
<evidence type="ECO:0000256" key="4">
    <source>
        <dbReference type="ARBA" id="ARBA00023136"/>
    </source>
</evidence>
<feature type="transmembrane region" description="Helical" evidence="6">
    <location>
        <begin position="436"/>
        <end position="460"/>
    </location>
</feature>
<dbReference type="EMBL" id="OZ004256">
    <property type="protein sequence ID" value="CAK7904397.1"/>
    <property type="molecule type" value="Genomic_DNA"/>
</dbReference>
<feature type="transmembrane region" description="Helical" evidence="6">
    <location>
        <begin position="54"/>
        <end position="77"/>
    </location>
</feature>
<dbReference type="Pfam" id="PF02535">
    <property type="entry name" value="Zip"/>
    <property type="match status" value="1"/>
</dbReference>
<feature type="transmembrane region" description="Helical" evidence="6">
    <location>
        <begin position="472"/>
        <end position="493"/>
    </location>
</feature>